<name>A0A7I4YU58_HAECO</name>
<dbReference type="OrthoDB" id="5804675at2759"/>
<feature type="region of interest" description="Disordered" evidence="1">
    <location>
        <begin position="33"/>
        <end position="121"/>
    </location>
</feature>
<evidence type="ECO:0000313" key="2">
    <source>
        <dbReference type="Proteomes" id="UP000025227"/>
    </source>
</evidence>
<proteinExistence type="predicted"/>
<protein>
    <submittedName>
        <fullName evidence="3">DUF3276 family protein</fullName>
    </submittedName>
</protein>
<evidence type="ECO:0000256" key="1">
    <source>
        <dbReference type="SAM" id="MobiDB-lite"/>
    </source>
</evidence>
<organism evidence="2 3">
    <name type="scientific">Haemonchus contortus</name>
    <name type="common">Barber pole worm</name>
    <dbReference type="NCBI Taxonomy" id="6289"/>
    <lineage>
        <taxon>Eukaryota</taxon>
        <taxon>Metazoa</taxon>
        <taxon>Ecdysozoa</taxon>
        <taxon>Nematoda</taxon>
        <taxon>Chromadorea</taxon>
        <taxon>Rhabditida</taxon>
        <taxon>Rhabditina</taxon>
        <taxon>Rhabditomorpha</taxon>
        <taxon>Strongyloidea</taxon>
        <taxon>Trichostrongylidae</taxon>
        <taxon>Haemonchus</taxon>
    </lineage>
</organism>
<dbReference type="WBParaSite" id="HCON_00134540-00001">
    <property type="protein sequence ID" value="HCON_00134540-00001"/>
    <property type="gene ID" value="HCON_00134540"/>
</dbReference>
<dbReference type="Proteomes" id="UP000025227">
    <property type="component" value="Unplaced"/>
</dbReference>
<evidence type="ECO:0000313" key="3">
    <source>
        <dbReference type="WBParaSite" id="HCON_00134540-00001"/>
    </source>
</evidence>
<sequence length="232" mass="26118">MENPSRPVCLIENAIDRLIEYGDRIHAAHKYADEHKEKVHSKHGTPHYGCPKTRSRSSIHSERRSGYTTKKSQSMDILVSKPGKQSQTTSKRGKQPQMTPYQSFLASQSGSRPSESSNVIGAQRSCSCTRSSCYCTNLDGESEEFRTASPTASESVVSEKQTVNNFVYTVMKGDRRCTIPGKMLSKRLPDSWIQVEFMLYDEDGTQLLELRTEVFGEALRNTFVNGKSVEFM</sequence>
<keyword evidence="2" id="KW-1185">Reference proteome</keyword>
<dbReference type="OMA" id="YADEHKE"/>
<accession>A0A7I4YU58</accession>
<reference evidence="3" key="1">
    <citation type="submission" date="2020-12" db="UniProtKB">
        <authorList>
            <consortium name="WormBaseParasite"/>
        </authorList>
    </citation>
    <scope>IDENTIFICATION</scope>
    <source>
        <strain evidence="3">MHco3</strain>
    </source>
</reference>
<feature type="compositionally biased region" description="Polar residues" evidence="1">
    <location>
        <begin position="66"/>
        <end position="75"/>
    </location>
</feature>
<dbReference type="AlphaFoldDB" id="A0A7I4YU58"/>
<feature type="compositionally biased region" description="Polar residues" evidence="1">
    <location>
        <begin position="83"/>
        <end position="120"/>
    </location>
</feature>